<comment type="caution">
    <text evidence="7">The sequence shown here is derived from an EMBL/GenBank/DDBJ whole genome shotgun (WGS) entry which is preliminary data.</text>
</comment>
<sequence>MGGEVDATIESPEAPKPEAAPEDQAEKVPLSEEEEKERKRAEIAQRVAAAKALREKDEALKAFQEAKRKEIEEKGATSYYGEHQGITCDACAVIPIFGYRYACKSCASHDVCESCYDAWAGGQGVMPNKLAKQTLSTHPEDHSFKLYKDQTFKAVVKTGGYTAKSAPKLKPNDNCDCGSGKKYKKCCMNK</sequence>
<evidence type="ECO:0000256" key="4">
    <source>
        <dbReference type="PROSITE-ProRule" id="PRU00228"/>
    </source>
</evidence>
<gene>
    <name evidence="7" type="ORF">SCF082_LOCUS31771</name>
</gene>
<keyword evidence="3" id="KW-0862">Zinc</keyword>
<dbReference type="Proteomes" id="UP001642464">
    <property type="component" value="Unassembled WGS sequence"/>
</dbReference>
<evidence type="ECO:0000259" key="6">
    <source>
        <dbReference type="PROSITE" id="PS50135"/>
    </source>
</evidence>
<evidence type="ECO:0000313" key="8">
    <source>
        <dbReference type="Proteomes" id="UP001642464"/>
    </source>
</evidence>
<evidence type="ECO:0000256" key="5">
    <source>
        <dbReference type="SAM" id="MobiDB-lite"/>
    </source>
</evidence>
<dbReference type="Pfam" id="PF00569">
    <property type="entry name" value="ZZ"/>
    <property type="match status" value="1"/>
</dbReference>
<name>A0ABP0NAY3_9DINO</name>
<evidence type="ECO:0000256" key="2">
    <source>
        <dbReference type="ARBA" id="ARBA00022771"/>
    </source>
</evidence>
<dbReference type="InterPro" id="IPR000433">
    <property type="entry name" value="Znf_ZZ"/>
</dbReference>
<feature type="compositionally biased region" description="Basic and acidic residues" evidence="5">
    <location>
        <begin position="24"/>
        <end position="42"/>
    </location>
</feature>
<keyword evidence="1" id="KW-0479">Metal-binding</keyword>
<dbReference type="Pfam" id="PF02810">
    <property type="entry name" value="SEC-C"/>
    <property type="match status" value="1"/>
</dbReference>
<reference evidence="7 8" key="1">
    <citation type="submission" date="2024-02" db="EMBL/GenBank/DDBJ databases">
        <authorList>
            <person name="Chen Y."/>
            <person name="Shah S."/>
            <person name="Dougan E. K."/>
            <person name="Thang M."/>
            <person name="Chan C."/>
        </authorList>
    </citation>
    <scope>NUCLEOTIDE SEQUENCE [LARGE SCALE GENOMIC DNA]</scope>
</reference>
<evidence type="ECO:0000256" key="1">
    <source>
        <dbReference type="ARBA" id="ARBA00022723"/>
    </source>
</evidence>
<evidence type="ECO:0000256" key="3">
    <source>
        <dbReference type="ARBA" id="ARBA00022833"/>
    </source>
</evidence>
<dbReference type="InterPro" id="IPR043145">
    <property type="entry name" value="Znf_ZZ_sf"/>
</dbReference>
<keyword evidence="2 4" id="KW-0863">Zinc-finger</keyword>
<dbReference type="SUPFAM" id="SSF57850">
    <property type="entry name" value="RING/U-box"/>
    <property type="match status" value="1"/>
</dbReference>
<accession>A0ABP0NAY3</accession>
<feature type="domain" description="ZZ-type" evidence="6">
    <location>
        <begin position="83"/>
        <end position="152"/>
    </location>
</feature>
<dbReference type="Gene3D" id="3.30.60.90">
    <property type="match status" value="1"/>
</dbReference>
<dbReference type="SMART" id="SM00291">
    <property type="entry name" value="ZnF_ZZ"/>
    <property type="match status" value="1"/>
</dbReference>
<keyword evidence="8" id="KW-1185">Reference proteome</keyword>
<protein>
    <submittedName>
        <fullName evidence="7">E3 ubiquitin-protein ligase HERC2 (HECT domain and RCC1-like domain-containing protein 2) (HECT-type E3 ubiquitin transferase HERC2)</fullName>
    </submittedName>
</protein>
<dbReference type="InterPro" id="IPR004027">
    <property type="entry name" value="SEC_C_motif"/>
</dbReference>
<evidence type="ECO:0000313" key="7">
    <source>
        <dbReference type="EMBL" id="CAK9060247.1"/>
    </source>
</evidence>
<organism evidence="7 8">
    <name type="scientific">Durusdinium trenchii</name>
    <dbReference type="NCBI Taxonomy" id="1381693"/>
    <lineage>
        <taxon>Eukaryota</taxon>
        <taxon>Sar</taxon>
        <taxon>Alveolata</taxon>
        <taxon>Dinophyceae</taxon>
        <taxon>Suessiales</taxon>
        <taxon>Symbiodiniaceae</taxon>
        <taxon>Durusdinium</taxon>
    </lineage>
</organism>
<proteinExistence type="predicted"/>
<dbReference type="SUPFAM" id="SSF103642">
    <property type="entry name" value="Sec-C motif"/>
    <property type="match status" value="1"/>
</dbReference>
<dbReference type="EMBL" id="CAXAMM010027113">
    <property type="protein sequence ID" value="CAK9060247.1"/>
    <property type="molecule type" value="Genomic_DNA"/>
</dbReference>
<dbReference type="PROSITE" id="PS50135">
    <property type="entry name" value="ZF_ZZ_2"/>
    <property type="match status" value="1"/>
</dbReference>
<feature type="region of interest" description="Disordered" evidence="5">
    <location>
        <begin position="1"/>
        <end position="42"/>
    </location>
</feature>